<keyword evidence="3 7" id="KW-0456">Lyase</keyword>
<evidence type="ECO:0000256" key="1">
    <source>
        <dbReference type="ARBA" id="ARBA00022723"/>
    </source>
</evidence>
<dbReference type="NCBIfam" id="TIGR00167">
    <property type="entry name" value="cbbA"/>
    <property type="match status" value="1"/>
</dbReference>
<gene>
    <name evidence="7" type="primary">fba</name>
    <name evidence="7" type="ORF">ENX68_04905</name>
</gene>
<dbReference type="PIRSF" id="PIRSF001359">
    <property type="entry name" value="F_bP_aldolase_II"/>
    <property type="match status" value="1"/>
</dbReference>
<dbReference type="NCBIfam" id="TIGR01859">
    <property type="entry name" value="fruc_bis_ald"/>
    <property type="match status" value="1"/>
</dbReference>
<dbReference type="InterPro" id="IPR011289">
    <property type="entry name" value="Fruc_bis_ald_class-2"/>
</dbReference>
<dbReference type="InterPro" id="IPR000771">
    <property type="entry name" value="FBA_II"/>
</dbReference>
<dbReference type="InterPro" id="IPR050246">
    <property type="entry name" value="Class_II_FBP_aldolase"/>
</dbReference>
<dbReference type="GO" id="GO:0004332">
    <property type="term" value="F:fructose-bisphosphate aldolase activity"/>
    <property type="evidence" value="ECO:0007669"/>
    <property type="project" value="UniProtKB-EC"/>
</dbReference>
<evidence type="ECO:0000256" key="2">
    <source>
        <dbReference type="ARBA" id="ARBA00022833"/>
    </source>
</evidence>
<evidence type="ECO:0000256" key="6">
    <source>
        <dbReference type="PIRSR" id="PIRSR001359-3"/>
    </source>
</evidence>
<dbReference type="CDD" id="cd00947">
    <property type="entry name" value="TBP_aldolase_IIB"/>
    <property type="match status" value="1"/>
</dbReference>
<dbReference type="AlphaFoldDB" id="A0A7V3RHR2"/>
<feature type="binding site" evidence="6">
    <location>
        <position position="103"/>
    </location>
    <ligand>
        <name>Zn(2+)</name>
        <dbReference type="ChEBI" id="CHEBI:29105"/>
        <label>2</label>
    </ligand>
</feature>
<dbReference type="PANTHER" id="PTHR30304:SF0">
    <property type="entry name" value="D-TAGATOSE-1,6-BISPHOSPHATE ALDOLASE SUBUNIT GATY-RELATED"/>
    <property type="match status" value="1"/>
</dbReference>
<keyword evidence="1 6" id="KW-0479">Metal-binding</keyword>
<dbReference type="SUPFAM" id="SSF51569">
    <property type="entry name" value="Aldolase"/>
    <property type="match status" value="1"/>
</dbReference>
<feature type="binding site" evidence="6">
    <location>
        <position position="207"/>
    </location>
    <ligand>
        <name>Zn(2+)</name>
        <dbReference type="ChEBI" id="CHEBI:29105"/>
        <label>1</label>
        <note>catalytic</note>
    </ligand>
</feature>
<sequence length="306" mass="33896">MLVNLNEILYKARKGHYAVGHFNTSNLEITQAIIDGAKELNSPVIIGVSEKALIYAGIFQIAGIIRGLAENVDIPIVIHLDHGKDFELIKECIKAGFTSVMFDGSALPFEENLKLTKKIVSYAHKMDISVEAEIGKLSGIEDDTHSEMNIYTDPEEARIFAEESGCDALAIAIGTSHGAYKFKGKPRLRIDILKEIADRVKIPLVLHGASGVKQKWVNYANRFGAKIEKTSGVPDRLIKQAIKNGIAKINVDTDIRIAFTAGIREYLTKHPEVFDPREILARPRGMVKEVIKERIILFGSAGVWLH</sequence>
<dbReference type="GO" id="GO:0008270">
    <property type="term" value="F:zinc ion binding"/>
    <property type="evidence" value="ECO:0007669"/>
    <property type="project" value="InterPro"/>
</dbReference>
<evidence type="ECO:0000313" key="7">
    <source>
        <dbReference type="EMBL" id="HGE78323.1"/>
    </source>
</evidence>
<evidence type="ECO:0000256" key="3">
    <source>
        <dbReference type="ARBA" id="ARBA00023239"/>
    </source>
</evidence>
<accession>A0A7V3RHR2</accession>
<feature type="binding site" evidence="6">
    <location>
        <position position="177"/>
    </location>
    <ligand>
        <name>Zn(2+)</name>
        <dbReference type="ChEBI" id="CHEBI:29105"/>
        <label>1</label>
        <note>catalytic</note>
    </ligand>
</feature>
<keyword evidence="2 6" id="KW-0862">Zinc</keyword>
<dbReference type="GO" id="GO:0006096">
    <property type="term" value="P:glycolytic process"/>
    <property type="evidence" value="ECO:0007669"/>
    <property type="project" value="InterPro"/>
</dbReference>
<feature type="active site" description="Proton donor" evidence="4">
    <location>
        <position position="81"/>
    </location>
</feature>
<feature type="binding site" evidence="6">
    <location>
        <position position="133"/>
    </location>
    <ligand>
        <name>Zn(2+)</name>
        <dbReference type="ChEBI" id="CHEBI:29105"/>
        <label>2</label>
    </ligand>
</feature>
<dbReference type="PROSITE" id="PS00602">
    <property type="entry name" value="ALDOLASE_CLASS_II_1"/>
    <property type="match status" value="1"/>
</dbReference>
<dbReference type="GO" id="GO:0030388">
    <property type="term" value="P:fructose 1,6-bisphosphate metabolic process"/>
    <property type="evidence" value="ECO:0007669"/>
    <property type="project" value="InterPro"/>
</dbReference>
<feature type="binding site" evidence="5">
    <location>
        <begin position="208"/>
        <end position="210"/>
    </location>
    <ligand>
        <name>dihydroxyacetone phosphate</name>
        <dbReference type="ChEBI" id="CHEBI:57642"/>
    </ligand>
</feature>
<feature type="binding site" evidence="6">
    <location>
        <position position="82"/>
    </location>
    <ligand>
        <name>Zn(2+)</name>
        <dbReference type="ChEBI" id="CHEBI:29105"/>
        <label>1</label>
        <note>catalytic</note>
    </ligand>
</feature>
<dbReference type="Pfam" id="PF01116">
    <property type="entry name" value="F_bP_aldolase"/>
    <property type="match status" value="1"/>
</dbReference>
<feature type="binding site" evidence="5">
    <location>
        <begin position="250"/>
        <end position="253"/>
    </location>
    <ligand>
        <name>dihydroxyacetone phosphate</name>
        <dbReference type="ChEBI" id="CHEBI:57642"/>
    </ligand>
</feature>
<comment type="caution">
    <text evidence="7">The sequence shown here is derived from an EMBL/GenBank/DDBJ whole genome shotgun (WGS) entry which is preliminary data.</text>
</comment>
<protein>
    <submittedName>
        <fullName evidence="7">Class II fructose-1,6-bisphosphate aldolase</fullName>
        <ecNumber evidence="7">4.1.2.13</ecNumber>
    </submittedName>
</protein>
<dbReference type="Gene3D" id="3.20.20.70">
    <property type="entry name" value="Aldolase class I"/>
    <property type="match status" value="1"/>
</dbReference>
<name>A0A7V3RHR2_UNCW3</name>
<proteinExistence type="predicted"/>
<evidence type="ECO:0000256" key="5">
    <source>
        <dbReference type="PIRSR" id="PIRSR001359-2"/>
    </source>
</evidence>
<dbReference type="PANTHER" id="PTHR30304">
    <property type="entry name" value="D-TAGATOSE-1,6-BISPHOSPHATE ALDOLASE"/>
    <property type="match status" value="1"/>
</dbReference>
<reference evidence="7" key="1">
    <citation type="journal article" date="2020" name="mSystems">
        <title>Genome- and Community-Level Interaction Insights into Carbon Utilization and Element Cycling Functions of Hydrothermarchaeota in Hydrothermal Sediment.</title>
        <authorList>
            <person name="Zhou Z."/>
            <person name="Liu Y."/>
            <person name="Xu W."/>
            <person name="Pan J."/>
            <person name="Luo Z.H."/>
            <person name="Li M."/>
        </authorList>
    </citation>
    <scope>NUCLEOTIDE SEQUENCE [LARGE SCALE GENOMIC DNA]</scope>
    <source>
        <strain evidence="7">SpSt-961</strain>
    </source>
</reference>
<dbReference type="EC" id="4.1.2.13" evidence="7"/>
<dbReference type="InterPro" id="IPR013785">
    <property type="entry name" value="Aldolase_TIM"/>
</dbReference>
<feature type="binding site" evidence="5">
    <location>
        <position position="178"/>
    </location>
    <ligand>
        <name>dihydroxyacetone phosphate</name>
        <dbReference type="ChEBI" id="CHEBI:57642"/>
    </ligand>
</feature>
<dbReference type="EMBL" id="DTOZ01000131">
    <property type="protein sequence ID" value="HGE78323.1"/>
    <property type="molecule type" value="Genomic_DNA"/>
</dbReference>
<evidence type="ECO:0000256" key="4">
    <source>
        <dbReference type="PIRSR" id="PIRSR001359-1"/>
    </source>
</evidence>
<comment type="cofactor">
    <cofactor evidence="6">
        <name>Zn(2+)</name>
        <dbReference type="ChEBI" id="CHEBI:29105"/>
    </cofactor>
    <text evidence="6">Binds 2 Zn(2+) ions per subunit. One is catalytic and the other provides a structural contribution.</text>
</comment>
<organism evidence="7">
    <name type="scientific">candidate division WOR-3 bacterium</name>
    <dbReference type="NCBI Taxonomy" id="2052148"/>
    <lineage>
        <taxon>Bacteria</taxon>
        <taxon>Bacteria division WOR-3</taxon>
    </lineage>
</organism>